<name>A0A9X0DGE4_9HELO</name>
<protein>
    <submittedName>
        <fullName evidence="2">Uncharacterized protein</fullName>
    </submittedName>
</protein>
<evidence type="ECO:0000313" key="2">
    <source>
        <dbReference type="EMBL" id="KAJ8060722.1"/>
    </source>
</evidence>
<feature type="compositionally biased region" description="Polar residues" evidence="1">
    <location>
        <begin position="69"/>
        <end position="89"/>
    </location>
</feature>
<proteinExistence type="predicted"/>
<evidence type="ECO:0000313" key="3">
    <source>
        <dbReference type="Proteomes" id="UP001152300"/>
    </source>
</evidence>
<comment type="caution">
    <text evidence="2">The sequence shown here is derived from an EMBL/GenBank/DDBJ whole genome shotgun (WGS) entry which is preliminary data.</text>
</comment>
<accession>A0A9X0DGE4</accession>
<evidence type="ECO:0000256" key="1">
    <source>
        <dbReference type="SAM" id="MobiDB-lite"/>
    </source>
</evidence>
<gene>
    <name evidence="2" type="ORF">OCU04_011027</name>
</gene>
<feature type="region of interest" description="Disordered" evidence="1">
    <location>
        <begin position="56"/>
        <end position="109"/>
    </location>
</feature>
<reference evidence="2" key="1">
    <citation type="submission" date="2022-11" db="EMBL/GenBank/DDBJ databases">
        <title>Genome Resource of Sclerotinia nivalis Strain SnTB1, a Plant Pathogen Isolated from American Ginseng.</title>
        <authorList>
            <person name="Fan S."/>
        </authorList>
    </citation>
    <scope>NUCLEOTIDE SEQUENCE</scope>
    <source>
        <strain evidence="2">SnTB1</strain>
    </source>
</reference>
<dbReference type="EMBL" id="JAPEIS010000013">
    <property type="protein sequence ID" value="KAJ8060722.1"/>
    <property type="molecule type" value="Genomic_DNA"/>
</dbReference>
<sequence>MATGEQCTAHDELIPSLSKTTPNPSFDRILRWILTGDHTFETDFVHSNTICSTAKTETAGDAIPEKTASDSPLQTERTSTNNSETASTDSHPEKLLTGHDNDPIRPSTDQINRTFLRGERMWRALLTQAASPPAGWIREGWLAPYTLLQNMPPLPRDLPRRRWITGQALWHVPHPELSSESPTLLHNE</sequence>
<dbReference type="AlphaFoldDB" id="A0A9X0DGE4"/>
<dbReference type="Proteomes" id="UP001152300">
    <property type="component" value="Unassembled WGS sequence"/>
</dbReference>
<feature type="region of interest" description="Disordered" evidence="1">
    <location>
        <begin position="1"/>
        <end position="21"/>
    </location>
</feature>
<keyword evidence="3" id="KW-1185">Reference proteome</keyword>
<organism evidence="2 3">
    <name type="scientific">Sclerotinia nivalis</name>
    <dbReference type="NCBI Taxonomy" id="352851"/>
    <lineage>
        <taxon>Eukaryota</taxon>
        <taxon>Fungi</taxon>
        <taxon>Dikarya</taxon>
        <taxon>Ascomycota</taxon>
        <taxon>Pezizomycotina</taxon>
        <taxon>Leotiomycetes</taxon>
        <taxon>Helotiales</taxon>
        <taxon>Sclerotiniaceae</taxon>
        <taxon>Sclerotinia</taxon>
    </lineage>
</organism>
<feature type="compositionally biased region" description="Basic and acidic residues" evidence="1">
    <location>
        <begin position="90"/>
        <end position="103"/>
    </location>
</feature>